<keyword evidence="5 13" id="KW-0479">Metal-binding</keyword>
<keyword evidence="4" id="KW-0964">Secreted</keyword>
<comment type="subcellular location">
    <subcellularLocation>
        <location evidence="1">Secreted</location>
    </subcellularLocation>
</comment>
<reference evidence="19 21" key="2">
    <citation type="journal article" date="2013" name="Nature">
        <title>Insights into bilaterian evolution from three spiralian genomes.</title>
        <authorList>
            <person name="Simakov O."/>
            <person name="Marletaz F."/>
            <person name="Cho S.J."/>
            <person name="Edsinger-Gonzales E."/>
            <person name="Havlak P."/>
            <person name="Hellsten U."/>
            <person name="Kuo D.H."/>
            <person name="Larsson T."/>
            <person name="Lv J."/>
            <person name="Arendt D."/>
            <person name="Savage R."/>
            <person name="Osoegawa K."/>
            <person name="de Jong P."/>
            <person name="Grimwood J."/>
            <person name="Chapman J.A."/>
            <person name="Shapiro H."/>
            <person name="Aerts A."/>
            <person name="Otillar R.P."/>
            <person name="Terry A.Y."/>
            <person name="Boore J.L."/>
            <person name="Grigoriev I.V."/>
            <person name="Lindberg D.R."/>
            <person name="Seaver E.C."/>
            <person name="Weisblat D.A."/>
            <person name="Putnam N.H."/>
            <person name="Rokhsar D.S."/>
        </authorList>
    </citation>
    <scope>NUCLEOTIDE SEQUENCE</scope>
    <source>
        <strain evidence="19 21">I ESC-2004</strain>
    </source>
</reference>
<evidence type="ECO:0000256" key="12">
    <source>
        <dbReference type="ARBA" id="ARBA00048431"/>
    </source>
</evidence>
<keyword evidence="6 16" id="KW-0732">Signal</keyword>
<accession>R7UVI8</accession>
<evidence type="ECO:0000256" key="13">
    <source>
        <dbReference type="PIRSR" id="PIRSR600720-2"/>
    </source>
</evidence>
<feature type="chain" id="PRO_5008788434" description="peptidylglycine monooxygenase" evidence="16">
    <location>
        <begin position="24"/>
        <end position="427"/>
    </location>
</feature>
<dbReference type="AlphaFoldDB" id="R7UVI8"/>
<comment type="catalytic activity">
    <reaction evidence="12">
        <text>a [peptide]-C-terminal glycine + 2 L-ascorbate + O2 = a [peptide]-C-terminal (2S)-2-hydroxyglycine + 2 monodehydro-L-ascorbate radical + H2O</text>
        <dbReference type="Rhea" id="RHEA:21452"/>
        <dbReference type="Rhea" id="RHEA-COMP:13486"/>
        <dbReference type="Rhea" id="RHEA-COMP:15321"/>
        <dbReference type="ChEBI" id="CHEBI:15377"/>
        <dbReference type="ChEBI" id="CHEBI:15379"/>
        <dbReference type="ChEBI" id="CHEBI:38290"/>
        <dbReference type="ChEBI" id="CHEBI:59513"/>
        <dbReference type="ChEBI" id="CHEBI:137000"/>
        <dbReference type="ChEBI" id="CHEBI:142768"/>
        <dbReference type="EC" id="1.14.17.3"/>
    </reaction>
</comment>
<reference evidence="21" key="1">
    <citation type="submission" date="2012-12" db="EMBL/GenBank/DDBJ databases">
        <authorList>
            <person name="Hellsten U."/>
            <person name="Grimwood J."/>
            <person name="Chapman J.A."/>
            <person name="Shapiro H."/>
            <person name="Aerts A."/>
            <person name="Otillar R.P."/>
            <person name="Terry A.Y."/>
            <person name="Boore J.L."/>
            <person name="Simakov O."/>
            <person name="Marletaz F."/>
            <person name="Cho S.-J."/>
            <person name="Edsinger-Gonzales E."/>
            <person name="Havlak P."/>
            <person name="Kuo D.-H."/>
            <person name="Larsson T."/>
            <person name="Lv J."/>
            <person name="Arendt D."/>
            <person name="Savage R."/>
            <person name="Osoegawa K."/>
            <person name="de Jong P."/>
            <person name="Lindberg D.R."/>
            <person name="Seaver E.C."/>
            <person name="Weisblat D.A."/>
            <person name="Putnam N.H."/>
            <person name="Grigoriev I.V."/>
            <person name="Rokhsar D.S."/>
        </authorList>
    </citation>
    <scope>NUCLEOTIDE SEQUENCE</scope>
    <source>
        <strain evidence="21">I ESC-2004</strain>
    </source>
</reference>
<feature type="domain" description="Copper type II ascorbate-dependent monooxygenase N-terminal" evidence="17">
    <location>
        <begin position="34"/>
        <end position="155"/>
    </location>
</feature>
<evidence type="ECO:0000259" key="17">
    <source>
        <dbReference type="Pfam" id="PF01082"/>
    </source>
</evidence>
<keyword evidence="21" id="KW-1185">Reference proteome</keyword>
<feature type="disulfide bond" evidence="14">
    <location>
        <begin position="273"/>
        <end position="294"/>
    </location>
</feature>
<dbReference type="Gene3D" id="2.60.120.310">
    <property type="entry name" value="Copper type II, ascorbate-dependent monooxygenase, N-terminal domain"/>
    <property type="match status" value="1"/>
</dbReference>
<gene>
    <name evidence="19" type="ORF">CAPTEDRAFT_156752</name>
</gene>
<comment type="similarity">
    <text evidence="2">Belongs to the copper type II ascorbate-dependent monooxygenase family.</text>
</comment>
<evidence type="ECO:0000256" key="2">
    <source>
        <dbReference type="ARBA" id="ARBA00010676"/>
    </source>
</evidence>
<feature type="binding site" evidence="13">
    <location>
        <position position="75"/>
    </location>
    <ligand>
        <name>Cu(2+)</name>
        <dbReference type="ChEBI" id="CHEBI:29036"/>
        <label>1</label>
        <note>catalytic</note>
    </ligand>
</feature>
<keyword evidence="11" id="KW-0325">Glycoprotein</keyword>
<dbReference type="PRINTS" id="PR00790">
    <property type="entry name" value="PAMONOXGNASE"/>
</dbReference>
<feature type="binding site" evidence="13">
    <location>
        <position position="74"/>
    </location>
    <ligand>
        <name>Cu(2+)</name>
        <dbReference type="ChEBI" id="CHEBI:29036"/>
        <label>1</label>
        <note>catalytic</note>
    </ligand>
</feature>
<dbReference type="Pfam" id="PF03712">
    <property type="entry name" value="Cu2_monoox_C"/>
    <property type="match status" value="1"/>
</dbReference>
<dbReference type="OrthoDB" id="10044505at2759"/>
<evidence type="ECO:0000256" key="10">
    <source>
        <dbReference type="ARBA" id="ARBA00023157"/>
    </source>
</evidence>
<dbReference type="PANTHER" id="PTHR10680:SF14">
    <property type="entry name" value="PEPTIDYL-GLYCINE ALPHA-AMIDATING MONOOXYGENASE"/>
    <property type="match status" value="1"/>
</dbReference>
<evidence type="ECO:0000256" key="15">
    <source>
        <dbReference type="SAM" id="MobiDB-lite"/>
    </source>
</evidence>
<name>R7UVI8_CAPTE</name>
<evidence type="ECO:0000256" key="16">
    <source>
        <dbReference type="SAM" id="SignalP"/>
    </source>
</evidence>
<keyword evidence="9" id="KW-0503">Monooxygenase</keyword>
<dbReference type="EnsemblMetazoa" id="CapteT156752">
    <property type="protein sequence ID" value="CapteP156752"/>
    <property type="gene ID" value="CapteG156752"/>
</dbReference>
<protein>
    <recommendedName>
        <fullName evidence="3">peptidylglycine monooxygenase</fullName>
        <ecNumber evidence="3">1.14.17.3</ecNumber>
    </recommendedName>
</protein>
<feature type="disulfide bond" evidence="14">
    <location>
        <begin position="205"/>
        <end position="313"/>
    </location>
</feature>
<evidence type="ECO:0000256" key="11">
    <source>
        <dbReference type="ARBA" id="ARBA00023180"/>
    </source>
</evidence>
<dbReference type="InterPro" id="IPR036939">
    <property type="entry name" value="Cu2_ascorb_mOase_N_sf"/>
</dbReference>
<evidence type="ECO:0000259" key="18">
    <source>
        <dbReference type="Pfam" id="PF03712"/>
    </source>
</evidence>
<evidence type="ECO:0000313" key="19">
    <source>
        <dbReference type="EMBL" id="ELU10262.1"/>
    </source>
</evidence>
<proteinExistence type="inferred from homology"/>
<dbReference type="InterPro" id="IPR008977">
    <property type="entry name" value="PHM/PNGase_F_dom_sf"/>
</dbReference>
<feature type="binding site" evidence="13">
    <location>
        <position position="293"/>
    </location>
    <ligand>
        <name>Cu(2+)</name>
        <dbReference type="ChEBI" id="CHEBI:29036"/>
        <label>1</label>
        <note>catalytic</note>
    </ligand>
</feature>
<dbReference type="InterPro" id="IPR000323">
    <property type="entry name" value="Cu2_ascorb_mOase_N"/>
</dbReference>
<evidence type="ECO:0000256" key="4">
    <source>
        <dbReference type="ARBA" id="ARBA00022525"/>
    </source>
</evidence>
<dbReference type="Proteomes" id="UP000014760">
    <property type="component" value="Unassembled WGS sequence"/>
</dbReference>
<feature type="signal peptide" evidence="16">
    <location>
        <begin position="1"/>
        <end position="23"/>
    </location>
</feature>
<dbReference type="FunFam" id="2.60.120.310:FF:000005">
    <property type="entry name" value="Peptidylglycine alpha-hydroxylating monooxygenase"/>
    <property type="match status" value="1"/>
</dbReference>
<sequence>MADLKGRILTCILVSLSLTLTLARPLEDGEEELELRMPDVQPKVKDTYLCFPMKMGDTKYLTGFVPHANMSTAHHMLLYGCEEPGESDKTWNCGEMSAPIPDFEMGPVCASGAKIIYAWGMDAPELRLPADVGFKVGEESDIPWIVLQVHYKDVHRFLPPENAKDHSGVTLIHTAQPQPNRAGVYLLGTNGELPAHTTVYMETACSYDYNFDIIPFAYRTHAHTHGKVVSGYRVRDGVWEEIGRKDPQKPQMFYNITNPGMQIRSGDYMAARCTMVSDEDRVVKIGSTQNDEMCNFYVMYYVKGQQQMEESYCFSPGPPHWHWSDMPEIHPENAPVEASVIPGESSPIESTEVQAPKVQAPAEENEGEEANEDLSVEDYMRLLLLLDKLNVQNSPQYDTNSVYDEYPEVAQREYEVPRYAFDEGRPQ</sequence>
<feature type="binding site" evidence="13">
    <location>
        <position position="223"/>
    </location>
    <ligand>
        <name>Cu(2+)</name>
        <dbReference type="ChEBI" id="CHEBI:29036"/>
        <label>1</label>
        <note>catalytic</note>
    </ligand>
</feature>
<dbReference type="GO" id="GO:0005576">
    <property type="term" value="C:extracellular region"/>
    <property type="evidence" value="ECO:0007669"/>
    <property type="project" value="UniProtKB-SubCell"/>
</dbReference>
<dbReference type="STRING" id="283909.R7UVI8"/>
<dbReference type="GO" id="GO:0006518">
    <property type="term" value="P:peptide metabolic process"/>
    <property type="evidence" value="ECO:0007669"/>
    <property type="project" value="InterPro"/>
</dbReference>
<dbReference type="GO" id="GO:0004504">
    <property type="term" value="F:peptidylglycine monooxygenase activity"/>
    <property type="evidence" value="ECO:0007669"/>
    <property type="project" value="UniProtKB-EC"/>
</dbReference>
<evidence type="ECO:0000256" key="3">
    <source>
        <dbReference type="ARBA" id="ARBA00012689"/>
    </source>
</evidence>
<keyword evidence="8 13" id="KW-0186">Copper</keyword>
<comment type="cofactor">
    <cofactor evidence="13">
        <name>Cu(2+)</name>
        <dbReference type="ChEBI" id="CHEBI:29036"/>
    </cofactor>
    <text evidence="13">Binds 2 Cu(2+) ions per subunit.</text>
</comment>
<feature type="disulfide bond" evidence="14">
    <location>
        <begin position="50"/>
        <end position="93"/>
    </location>
</feature>
<dbReference type="InterPro" id="IPR014784">
    <property type="entry name" value="Cu2_ascorb_mOase-like_C"/>
</dbReference>
<evidence type="ECO:0000256" key="14">
    <source>
        <dbReference type="PIRSR" id="PIRSR600720-3"/>
    </source>
</evidence>
<dbReference type="Pfam" id="PF01082">
    <property type="entry name" value="Cu2_monooxygen"/>
    <property type="match status" value="1"/>
</dbReference>
<dbReference type="FunCoup" id="R7UVI8">
    <property type="interactions" value="35"/>
</dbReference>
<organism evidence="19">
    <name type="scientific">Capitella teleta</name>
    <name type="common">Polychaete worm</name>
    <dbReference type="NCBI Taxonomy" id="283909"/>
    <lineage>
        <taxon>Eukaryota</taxon>
        <taxon>Metazoa</taxon>
        <taxon>Spiralia</taxon>
        <taxon>Lophotrochozoa</taxon>
        <taxon>Annelida</taxon>
        <taxon>Polychaeta</taxon>
        <taxon>Sedentaria</taxon>
        <taxon>Scolecida</taxon>
        <taxon>Capitellidae</taxon>
        <taxon>Capitella</taxon>
    </lineage>
</organism>
<dbReference type="EMBL" id="KB297637">
    <property type="protein sequence ID" value="ELU10262.1"/>
    <property type="molecule type" value="Genomic_DNA"/>
</dbReference>
<evidence type="ECO:0000256" key="6">
    <source>
        <dbReference type="ARBA" id="ARBA00022729"/>
    </source>
</evidence>
<dbReference type="PANTHER" id="PTHR10680">
    <property type="entry name" value="PEPTIDYL-GLYCINE ALPHA-AMIDATING MONOOXYGENASE"/>
    <property type="match status" value="1"/>
</dbReference>
<dbReference type="GO" id="GO:0016020">
    <property type="term" value="C:membrane"/>
    <property type="evidence" value="ECO:0007669"/>
    <property type="project" value="InterPro"/>
</dbReference>
<dbReference type="OMA" id="PELYLCT"/>
<dbReference type="EMBL" id="AMQN01006107">
    <property type="status" value="NOT_ANNOTATED_CDS"/>
    <property type="molecule type" value="Genomic_DNA"/>
</dbReference>
<dbReference type="SUPFAM" id="SSF49742">
    <property type="entry name" value="PHM/PNGase F"/>
    <property type="match status" value="2"/>
</dbReference>
<keyword evidence="10 14" id="KW-1015">Disulfide bond</keyword>
<dbReference type="GO" id="GO:0005507">
    <property type="term" value="F:copper ion binding"/>
    <property type="evidence" value="ECO:0007669"/>
    <property type="project" value="InterPro"/>
</dbReference>
<reference evidence="20" key="3">
    <citation type="submission" date="2015-06" db="UniProtKB">
        <authorList>
            <consortium name="EnsemblMetazoa"/>
        </authorList>
    </citation>
    <scope>IDENTIFICATION</scope>
</reference>
<evidence type="ECO:0000256" key="9">
    <source>
        <dbReference type="ARBA" id="ARBA00023033"/>
    </source>
</evidence>
<feature type="binding site" evidence="13">
    <location>
        <position position="221"/>
    </location>
    <ligand>
        <name>Cu(2+)</name>
        <dbReference type="ChEBI" id="CHEBI:29036"/>
        <label>1</label>
        <note>catalytic</note>
    </ligand>
</feature>
<dbReference type="InterPro" id="IPR024548">
    <property type="entry name" value="Cu2_monoox_C"/>
</dbReference>
<feature type="compositionally biased region" description="Acidic residues" evidence="15">
    <location>
        <begin position="363"/>
        <end position="372"/>
    </location>
</feature>
<evidence type="ECO:0000256" key="7">
    <source>
        <dbReference type="ARBA" id="ARBA00023002"/>
    </source>
</evidence>
<dbReference type="Gene3D" id="2.60.120.230">
    <property type="match status" value="1"/>
</dbReference>
<evidence type="ECO:0000256" key="1">
    <source>
        <dbReference type="ARBA" id="ARBA00004613"/>
    </source>
</evidence>
<evidence type="ECO:0000256" key="5">
    <source>
        <dbReference type="ARBA" id="ARBA00022723"/>
    </source>
</evidence>
<dbReference type="HOGENOM" id="CLU_051564_0_0_1"/>
<feature type="disulfide bond" evidence="14">
    <location>
        <begin position="81"/>
        <end position="109"/>
    </location>
</feature>
<evidence type="ECO:0000313" key="20">
    <source>
        <dbReference type="EnsemblMetazoa" id="CapteP156752"/>
    </source>
</evidence>
<keyword evidence="7" id="KW-0560">Oxidoreductase</keyword>
<dbReference type="InterPro" id="IPR000720">
    <property type="entry name" value="PHM/PAL"/>
</dbReference>
<feature type="region of interest" description="Disordered" evidence="15">
    <location>
        <begin position="340"/>
        <end position="372"/>
    </location>
</feature>
<evidence type="ECO:0000256" key="8">
    <source>
        <dbReference type="ARBA" id="ARBA00023008"/>
    </source>
</evidence>
<dbReference type="EC" id="1.14.17.3" evidence="3"/>
<evidence type="ECO:0000313" key="21">
    <source>
        <dbReference type="Proteomes" id="UP000014760"/>
    </source>
</evidence>
<feature type="binding site" evidence="13">
    <location>
        <position position="150"/>
    </location>
    <ligand>
        <name>Cu(2+)</name>
        <dbReference type="ChEBI" id="CHEBI:29036"/>
        <label>1</label>
        <note>catalytic</note>
    </ligand>
</feature>
<feature type="domain" description="Copper type II ascorbate-dependent monooxygenase C-terminal" evidence="18">
    <location>
        <begin position="181"/>
        <end position="324"/>
    </location>
</feature>